<dbReference type="GO" id="GO:0008146">
    <property type="term" value="F:sulfotransferase activity"/>
    <property type="evidence" value="ECO:0007669"/>
    <property type="project" value="InterPro"/>
</dbReference>
<feature type="binding site" evidence="2">
    <location>
        <position position="162"/>
    </location>
    <ligand>
        <name>3'-phosphoadenylyl sulfate</name>
        <dbReference type="ChEBI" id="CHEBI:58339"/>
    </ligand>
</feature>
<dbReference type="EMBL" id="HBGU01059626">
    <property type="protein sequence ID" value="CAD9513357.1"/>
    <property type="molecule type" value="Transcribed_RNA"/>
</dbReference>
<organism evidence="3">
    <name type="scientific">Haptolina brevifila</name>
    <dbReference type="NCBI Taxonomy" id="156173"/>
    <lineage>
        <taxon>Eukaryota</taxon>
        <taxon>Haptista</taxon>
        <taxon>Haptophyta</taxon>
        <taxon>Prymnesiophyceae</taxon>
        <taxon>Prymnesiales</taxon>
        <taxon>Prymnesiaceae</taxon>
        <taxon>Haptolina</taxon>
    </lineage>
</organism>
<evidence type="ECO:0008006" key="4">
    <source>
        <dbReference type="Google" id="ProtNLM"/>
    </source>
</evidence>
<dbReference type="PANTHER" id="PTHR10605">
    <property type="entry name" value="HEPARAN SULFATE SULFOTRANSFERASE"/>
    <property type="match status" value="1"/>
</dbReference>
<dbReference type="InterPro" id="IPR037359">
    <property type="entry name" value="NST/OST"/>
</dbReference>
<dbReference type="SUPFAM" id="SSF52540">
    <property type="entry name" value="P-loop containing nucleoside triphosphate hydrolases"/>
    <property type="match status" value="1"/>
</dbReference>
<proteinExistence type="predicted"/>
<gene>
    <name evidence="3" type="ORF">CBRE1094_LOCUS32415</name>
</gene>
<keyword evidence="1" id="KW-0808">Transferase</keyword>
<dbReference type="Gene3D" id="3.40.50.300">
    <property type="entry name" value="P-loop containing nucleotide triphosphate hydrolases"/>
    <property type="match status" value="1"/>
</dbReference>
<evidence type="ECO:0000313" key="3">
    <source>
        <dbReference type="EMBL" id="CAD9513357.1"/>
    </source>
</evidence>
<sequence length="217" mass="24165">MAALLPRPAAARFLVMLRAPADRAISHLSMLTKLARRGEAWAQIYLYRNVSADTKLLAEARAIGRCTASRGPKGAAPGHAPGHLSPKRWHECVAVACGFHACVVGQSIYEPQIRTWLNTFTARQVRVFTLDEFEVAPRAVLRRIESFLDLGPFPRLVLNWKWAWNAGKTKRRAGSVAPETLKALRRFYAPFNEALVTLLRKRGQPAAADAASRWDRG</sequence>
<dbReference type="AlphaFoldDB" id="A0A7S2IAQ6"/>
<dbReference type="PANTHER" id="PTHR10605:SF56">
    <property type="entry name" value="BIFUNCTIONAL HEPARAN SULFATE N-DEACETYLASE_N-SULFOTRANSFERASE"/>
    <property type="match status" value="1"/>
</dbReference>
<accession>A0A7S2IAQ6</accession>
<evidence type="ECO:0000256" key="1">
    <source>
        <dbReference type="ARBA" id="ARBA00022679"/>
    </source>
</evidence>
<protein>
    <recommendedName>
        <fullName evidence="4">Protein-tyrosine sulfotransferase</fullName>
    </recommendedName>
</protein>
<dbReference type="InterPro" id="IPR027417">
    <property type="entry name" value="P-loop_NTPase"/>
</dbReference>
<reference evidence="3" key="1">
    <citation type="submission" date="2021-01" db="EMBL/GenBank/DDBJ databases">
        <authorList>
            <person name="Corre E."/>
            <person name="Pelletier E."/>
            <person name="Niang G."/>
            <person name="Scheremetjew M."/>
            <person name="Finn R."/>
            <person name="Kale V."/>
            <person name="Holt S."/>
            <person name="Cochrane G."/>
            <person name="Meng A."/>
            <person name="Brown T."/>
            <person name="Cohen L."/>
        </authorList>
    </citation>
    <scope>NUCLEOTIDE SEQUENCE</scope>
    <source>
        <strain evidence="3">UTEX LB 985</strain>
    </source>
</reference>
<evidence type="ECO:0000256" key="2">
    <source>
        <dbReference type="PIRSR" id="PIRSR637359-2"/>
    </source>
</evidence>
<name>A0A7S2IAQ6_9EUKA</name>